<organism evidence="2 3">
    <name type="scientific">Aquisphaera giovannonii</name>
    <dbReference type="NCBI Taxonomy" id="406548"/>
    <lineage>
        <taxon>Bacteria</taxon>
        <taxon>Pseudomonadati</taxon>
        <taxon>Planctomycetota</taxon>
        <taxon>Planctomycetia</taxon>
        <taxon>Isosphaerales</taxon>
        <taxon>Isosphaeraceae</taxon>
        <taxon>Aquisphaera</taxon>
    </lineage>
</organism>
<dbReference type="Proteomes" id="UP000324233">
    <property type="component" value="Chromosome"/>
</dbReference>
<reference evidence="2 3" key="1">
    <citation type="submission" date="2019-08" db="EMBL/GenBank/DDBJ databases">
        <title>Deep-cultivation of Planctomycetes and their phenomic and genomic characterization uncovers novel biology.</title>
        <authorList>
            <person name="Wiegand S."/>
            <person name="Jogler M."/>
            <person name="Boedeker C."/>
            <person name="Pinto D."/>
            <person name="Vollmers J."/>
            <person name="Rivas-Marin E."/>
            <person name="Kohn T."/>
            <person name="Peeters S.H."/>
            <person name="Heuer A."/>
            <person name="Rast P."/>
            <person name="Oberbeckmann S."/>
            <person name="Bunk B."/>
            <person name="Jeske O."/>
            <person name="Meyerdierks A."/>
            <person name="Storesund J.E."/>
            <person name="Kallscheuer N."/>
            <person name="Luecker S."/>
            <person name="Lage O.M."/>
            <person name="Pohl T."/>
            <person name="Merkel B.J."/>
            <person name="Hornburger P."/>
            <person name="Mueller R.-W."/>
            <person name="Bruemmer F."/>
            <person name="Labrenz M."/>
            <person name="Spormann A.M."/>
            <person name="Op den Camp H."/>
            <person name="Overmann J."/>
            <person name="Amann R."/>
            <person name="Jetten M.S.M."/>
            <person name="Mascher T."/>
            <person name="Medema M.H."/>
            <person name="Devos D.P."/>
            <person name="Kaster A.-K."/>
            <person name="Ovreas L."/>
            <person name="Rohde M."/>
            <person name="Galperin M.Y."/>
            <person name="Jogler C."/>
        </authorList>
    </citation>
    <scope>NUCLEOTIDE SEQUENCE [LARGE SCALE GENOMIC DNA]</scope>
    <source>
        <strain evidence="2 3">OJF2</strain>
    </source>
</reference>
<evidence type="ECO:0000313" key="3">
    <source>
        <dbReference type="Proteomes" id="UP000324233"/>
    </source>
</evidence>
<dbReference type="KEGG" id="agv:OJF2_60860"/>
<sequence>MIAAGRVYAACRPRAERIEPTAPGGSPVGALAGMVEGANPESRPSLPQREGDLTRHGWLVDLASRETGPAGVRARILLFLGVTRSDLPRIHNLIRN</sequence>
<feature type="region of interest" description="Disordered" evidence="1">
    <location>
        <begin position="17"/>
        <end position="51"/>
    </location>
</feature>
<dbReference type="AlphaFoldDB" id="A0A5B9WBT9"/>
<accession>A0A5B9WBT9</accession>
<evidence type="ECO:0000313" key="2">
    <source>
        <dbReference type="EMBL" id="QEH37495.1"/>
    </source>
</evidence>
<keyword evidence="3" id="KW-1185">Reference proteome</keyword>
<name>A0A5B9WBT9_9BACT</name>
<proteinExistence type="predicted"/>
<dbReference type="EMBL" id="CP042997">
    <property type="protein sequence ID" value="QEH37495.1"/>
    <property type="molecule type" value="Genomic_DNA"/>
</dbReference>
<protein>
    <submittedName>
        <fullName evidence="2">Uncharacterized protein</fullName>
    </submittedName>
</protein>
<evidence type="ECO:0000256" key="1">
    <source>
        <dbReference type="SAM" id="MobiDB-lite"/>
    </source>
</evidence>
<gene>
    <name evidence="2" type="ORF">OJF2_60860</name>
</gene>